<dbReference type="InterPro" id="IPR050250">
    <property type="entry name" value="Macrolide_Exporter_MacB"/>
</dbReference>
<evidence type="ECO:0000256" key="3">
    <source>
        <dbReference type="ARBA" id="ARBA00022692"/>
    </source>
</evidence>
<dbReference type="PANTHER" id="PTHR30572">
    <property type="entry name" value="MEMBRANE COMPONENT OF TRANSPORTER-RELATED"/>
    <property type="match status" value="1"/>
</dbReference>
<sequence>MVSLLEARHGNAGRECYSIIDVSQYAGQIGTVTSTFTSIIAAIAGISLLVGGIGVMNIMLVSVTERTREIGIRKALGAKTGSITIQFLIEAGTLTLLGGLIGILLGLWGGNGISGLLGISGYVAPTTVVGIALFSVAIGIFFGIYPARKAAKLSPIEALRTE</sequence>
<dbReference type="GO" id="GO:0022857">
    <property type="term" value="F:transmembrane transporter activity"/>
    <property type="evidence" value="ECO:0007669"/>
    <property type="project" value="TreeGrafter"/>
</dbReference>
<name>A0A645G830_9ZZZZ</name>
<evidence type="ECO:0000256" key="2">
    <source>
        <dbReference type="ARBA" id="ARBA00022475"/>
    </source>
</evidence>
<dbReference type="Pfam" id="PF02687">
    <property type="entry name" value="FtsX"/>
    <property type="match status" value="1"/>
</dbReference>
<dbReference type="PANTHER" id="PTHR30572:SF4">
    <property type="entry name" value="ABC TRANSPORTER PERMEASE YTRF"/>
    <property type="match status" value="1"/>
</dbReference>
<keyword evidence="5 7" id="KW-0472">Membrane</keyword>
<evidence type="ECO:0000256" key="1">
    <source>
        <dbReference type="ARBA" id="ARBA00004651"/>
    </source>
</evidence>
<comment type="subcellular location">
    <subcellularLocation>
        <location evidence="1">Cell membrane</location>
        <topology evidence="1">Multi-pass membrane protein</topology>
    </subcellularLocation>
</comment>
<feature type="domain" description="ABC3 transporter permease C-terminal" evidence="8">
    <location>
        <begin position="42"/>
        <end position="155"/>
    </location>
</feature>
<evidence type="ECO:0000256" key="7">
    <source>
        <dbReference type="SAM" id="Phobius"/>
    </source>
</evidence>
<feature type="transmembrane region" description="Helical" evidence="7">
    <location>
        <begin position="85"/>
        <end position="110"/>
    </location>
</feature>
<evidence type="ECO:0000256" key="6">
    <source>
        <dbReference type="ARBA" id="ARBA00038076"/>
    </source>
</evidence>
<accession>A0A645G830</accession>
<dbReference type="EMBL" id="VSSQ01070286">
    <property type="protein sequence ID" value="MPN22122.1"/>
    <property type="molecule type" value="Genomic_DNA"/>
</dbReference>
<dbReference type="InterPro" id="IPR003838">
    <property type="entry name" value="ABC3_permease_C"/>
</dbReference>
<dbReference type="AlphaFoldDB" id="A0A645G830"/>
<evidence type="ECO:0000313" key="9">
    <source>
        <dbReference type="EMBL" id="MPN22122.1"/>
    </source>
</evidence>
<comment type="caution">
    <text evidence="9">The sequence shown here is derived from an EMBL/GenBank/DDBJ whole genome shotgun (WGS) entry which is preliminary data.</text>
</comment>
<feature type="transmembrane region" description="Helical" evidence="7">
    <location>
        <begin position="39"/>
        <end position="64"/>
    </location>
</feature>
<keyword evidence="2" id="KW-1003">Cell membrane</keyword>
<organism evidence="9">
    <name type="scientific">bioreactor metagenome</name>
    <dbReference type="NCBI Taxonomy" id="1076179"/>
    <lineage>
        <taxon>unclassified sequences</taxon>
        <taxon>metagenomes</taxon>
        <taxon>ecological metagenomes</taxon>
    </lineage>
</organism>
<reference evidence="9" key="1">
    <citation type="submission" date="2019-08" db="EMBL/GenBank/DDBJ databases">
        <authorList>
            <person name="Kucharzyk K."/>
            <person name="Murdoch R.W."/>
            <person name="Higgins S."/>
            <person name="Loffler F."/>
        </authorList>
    </citation>
    <scope>NUCLEOTIDE SEQUENCE</scope>
</reference>
<evidence type="ECO:0000256" key="5">
    <source>
        <dbReference type="ARBA" id="ARBA00023136"/>
    </source>
</evidence>
<dbReference type="GO" id="GO:0005886">
    <property type="term" value="C:plasma membrane"/>
    <property type="evidence" value="ECO:0007669"/>
    <property type="project" value="UniProtKB-SubCell"/>
</dbReference>
<feature type="transmembrane region" description="Helical" evidence="7">
    <location>
        <begin position="122"/>
        <end position="145"/>
    </location>
</feature>
<evidence type="ECO:0000259" key="8">
    <source>
        <dbReference type="Pfam" id="PF02687"/>
    </source>
</evidence>
<proteinExistence type="inferred from homology"/>
<keyword evidence="3 7" id="KW-0812">Transmembrane</keyword>
<protein>
    <submittedName>
        <fullName evidence="9">Putative ABC transporter permease YknZ</fullName>
    </submittedName>
</protein>
<comment type="similarity">
    <text evidence="6">Belongs to the ABC-4 integral membrane protein family.</text>
</comment>
<evidence type="ECO:0000256" key="4">
    <source>
        <dbReference type="ARBA" id="ARBA00022989"/>
    </source>
</evidence>
<keyword evidence="4 7" id="KW-1133">Transmembrane helix</keyword>
<gene>
    <name evidence="9" type="primary">yknZ_9</name>
    <name evidence="9" type="ORF">SDC9_169505</name>
</gene>